<dbReference type="OrthoDB" id="194358at2759"/>
<reference evidence="5" key="1">
    <citation type="submission" date="2020-01" db="EMBL/GenBank/DDBJ databases">
        <title>Draft genome sequence of the Termite Coptotermes fromosanus.</title>
        <authorList>
            <person name="Itakura S."/>
            <person name="Yosikawa Y."/>
            <person name="Umezawa K."/>
        </authorList>
    </citation>
    <scope>NUCLEOTIDE SEQUENCE [LARGE SCALE GENOMIC DNA]</scope>
</reference>
<evidence type="ECO:0000256" key="1">
    <source>
        <dbReference type="ARBA" id="ARBA00022737"/>
    </source>
</evidence>
<dbReference type="Gene3D" id="1.25.40.20">
    <property type="entry name" value="Ankyrin repeat-containing domain"/>
    <property type="match status" value="2"/>
</dbReference>
<dbReference type="EMBL" id="BLKM01012963">
    <property type="protein sequence ID" value="GFG37965.1"/>
    <property type="molecule type" value="Genomic_DNA"/>
</dbReference>
<dbReference type="AlphaFoldDB" id="A0A6L2Q580"/>
<evidence type="ECO:0000313" key="4">
    <source>
        <dbReference type="EMBL" id="GFG37965.1"/>
    </source>
</evidence>
<evidence type="ECO:0000256" key="3">
    <source>
        <dbReference type="PROSITE-ProRule" id="PRU00023"/>
    </source>
</evidence>
<organism evidence="4 5">
    <name type="scientific">Coptotermes formosanus</name>
    <name type="common">Formosan subterranean termite</name>
    <dbReference type="NCBI Taxonomy" id="36987"/>
    <lineage>
        <taxon>Eukaryota</taxon>
        <taxon>Metazoa</taxon>
        <taxon>Ecdysozoa</taxon>
        <taxon>Arthropoda</taxon>
        <taxon>Hexapoda</taxon>
        <taxon>Insecta</taxon>
        <taxon>Pterygota</taxon>
        <taxon>Neoptera</taxon>
        <taxon>Polyneoptera</taxon>
        <taxon>Dictyoptera</taxon>
        <taxon>Blattodea</taxon>
        <taxon>Blattoidea</taxon>
        <taxon>Termitoidae</taxon>
        <taxon>Rhinotermitidae</taxon>
        <taxon>Coptotermes</taxon>
    </lineage>
</organism>
<dbReference type="SUPFAM" id="SSF48403">
    <property type="entry name" value="Ankyrin repeat"/>
    <property type="match status" value="1"/>
</dbReference>
<comment type="caution">
    <text evidence="4">The sequence shown here is derived from an EMBL/GenBank/DDBJ whole genome shotgun (WGS) entry which is preliminary data.</text>
</comment>
<feature type="repeat" description="ANK" evidence="3">
    <location>
        <begin position="359"/>
        <end position="392"/>
    </location>
</feature>
<dbReference type="PANTHER" id="PTHR24123">
    <property type="entry name" value="ANKYRIN REPEAT-CONTAINING"/>
    <property type="match status" value="1"/>
</dbReference>
<feature type="repeat" description="ANK" evidence="3">
    <location>
        <begin position="393"/>
        <end position="417"/>
    </location>
</feature>
<dbReference type="PROSITE" id="PS50297">
    <property type="entry name" value="ANK_REP_REGION"/>
    <property type="match status" value="3"/>
</dbReference>
<evidence type="ECO:0000256" key="2">
    <source>
        <dbReference type="ARBA" id="ARBA00023043"/>
    </source>
</evidence>
<sequence>MLCKLWKCEGGGKDFKLLDFTDKLLWHLNQSFEDVNFTGSPLCLEMIGAFYEVDMETCLNSDVWFWAKIDLVNLYERFVERKLHIYLRDKQKADISNSIFLDGHERLKQSYLEDFEKCALVDVLSPHMLQSFHNKNVVDEIQPFLDRVQAGKDKTGIVTNVVGGKPQFLHRTFAEYFTARWFSKNFESNRSVLEHILFDLKYSFVRDMFDRILAKDCPLHCAVLDGNLELVKALLETGYDVTAVDKGGRNIMHIIGTHLSLFLDIIYRASHYEVSLDTTDRVMQWTPLQYAIKSQKSCTAERLLQRNVHRSGLGMTRMRASNPDYIGLIIIDAALRGHLLLLEFLYNIGVNIHQASSRRFPSPLHAAVESKQPVEVVRWLIQHGADCNTRDSDGQTPLKKALKGGRFDVARVLIQEGGASLDLHDKKDSSALYTYLLVALRRLTRAAEIYSPVGLYDCKIFALHSVLVARNCTIRRILCYRVEGDPVADAASCGFRARSWQQRLGTHNRVNYTRTLISLPVRDNSKKEYNTSALELSNSHRAFQKHKHVGTTNHNAKSSTKNQKTSKLTCRILKILC</sequence>
<keyword evidence="1" id="KW-0677">Repeat</keyword>
<dbReference type="InterPro" id="IPR036770">
    <property type="entry name" value="Ankyrin_rpt-contain_sf"/>
</dbReference>
<dbReference type="InParanoid" id="A0A6L2Q580"/>
<gene>
    <name evidence="4" type="ORF">Cfor_11168</name>
</gene>
<proteinExistence type="predicted"/>
<dbReference type="PROSITE" id="PS50088">
    <property type="entry name" value="ANK_REPEAT"/>
    <property type="match status" value="3"/>
</dbReference>
<protein>
    <submittedName>
        <fullName evidence="4">Uncharacterized protein</fullName>
    </submittedName>
</protein>
<keyword evidence="5" id="KW-1185">Reference proteome</keyword>
<dbReference type="SMART" id="SM00248">
    <property type="entry name" value="ANK"/>
    <property type="match status" value="4"/>
</dbReference>
<name>A0A6L2Q580_COPFO</name>
<dbReference type="Pfam" id="PF12796">
    <property type="entry name" value="Ank_2"/>
    <property type="match status" value="2"/>
</dbReference>
<evidence type="ECO:0000313" key="5">
    <source>
        <dbReference type="Proteomes" id="UP000502823"/>
    </source>
</evidence>
<dbReference type="PANTHER" id="PTHR24123:SF33">
    <property type="entry name" value="PROTEIN HOS4"/>
    <property type="match status" value="1"/>
</dbReference>
<dbReference type="InterPro" id="IPR002110">
    <property type="entry name" value="Ankyrin_rpt"/>
</dbReference>
<accession>A0A6L2Q580</accession>
<feature type="repeat" description="ANK" evidence="3">
    <location>
        <begin position="214"/>
        <end position="246"/>
    </location>
</feature>
<dbReference type="InterPro" id="IPR051165">
    <property type="entry name" value="Multifunctional_ANK_Repeat"/>
</dbReference>
<dbReference type="Proteomes" id="UP000502823">
    <property type="component" value="Unassembled WGS sequence"/>
</dbReference>
<keyword evidence="2 3" id="KW-0040">ANK repeat</keyword>